<reference evidence="1" key="1">
    <citation type="submission" date="2022-03" db="EMBL/GenBank/DDBJ databases">
        <authorList>
            <person name="Martin C."/>
        </authorList>
    </citation>
    <scope>NUCLEOTIDE SEQUENCE</scope>
</reference>
<evidence type="ECO:0000313" key="1">
    <source>
        <dbReference type="EMBL" id="CAH1784224.1"/>
    </source>
</evidence>
<organism evidence="1 2">
    <name type="scientific">Owenia fusiformis</name>
    <name type="common">Polychaete worm</name>
    <dbReference type="NCBI Taxonomy" id="6347"/>
    <lineage>
        <taxon>Eukaryota</taxon>
        <taxon>Metazoa</taxon>
        <taxon>Spiralia</taxon>
        <taxon>Lophotrochozoa</taxon>
        <taxon>Annelida</taxon>
        <taxon>Polychaeta</taxon>
        <taxon>Sedentaria</taxon>
        <taxon>Canalipalpata</taxon>
        <taxon>Sabellida</taxon>
        <taxon>Oweniida</taxon>
        <taxon>Oweniidae</taxon>
        <taxon>Owenia</taxon>
    </lineage>
</organism>
<gene>
    <name evidence="1" type="ORF">OFUS_LOCUS10460</name>
</gene>
<dbReference type="EMBL" id="CAIIXF020000005">
    <property type="protein sequence ID" value="CAH1784224.1"/>
    <property type="molecule type" value="Genomic_DNA"/>
</dbReference>
<name>A0A8J1T6K3_OWEFU</name>
<comment type="caution">
    <text evidence="1">The sequence shown here is derived from an EMBL/GenBank/DDBJ whole genome shotgun (WGS) entry which is preliminary data.</text>
</comment>
<keyword evidence="2" id="KW-1185">Reference proteome</keyword>
<proteinExistence type="predicted"/>
<dbReference type="AlphaFoldDB" id="A0A8J1T6K3"/>
<accession>A0A8J1T6K3</accession>
<protein>
    <submittedName>
        <fullName evidence="1">Uncharacterized protein</fullName>
    </submittedName>
</protein>
<sequence>MGKDFYSDIWIQPIRQSYWKKIKNNTHYSVSIKRLLTKARNITKMARNSSTLLQKSLRGIDVALDGVDKVIGSIMAIQGNASKILKLLRDLQEFDLWIPYEYYGFGPARTIYDDIRYNFFYEYYDYDDKNYLSFGDFDTILEQIRDYAYKWLYLDYPKDPRTKRTFRDLKRKIRQLWNTGIKLRRKFKPDVSVLAKRLEQKIDKLQKVSRKMLDRARGDAYMDL</sequence>
<evidence type="ECO:0000313" key="2">
    <source>
        <dbReference type="Proteomes" id="UP000749559"/>
    </source>
</evidence>
<dbReference type="Proteomes" id="UP000749559">
    <property type="component" value="Unassembled WGS sequence"/>
</dbReference>